<evidence type="ECO:0000313" key="3">
    <source>
        <dbReference type="Proteomes" id="UP001066276"/>
    </source>
</evidence>
<accession>A0AAV7M926</accession>
<organism evidence="2 3">
    <name type="scientific">Pleurodeles waltl</name>
    <name type="common">Iberian ribbed newt</name>
    <dbReference type="NCBI Taxonomy" id="8319"/>
    <lineage>
        <taxon>Eukaryota</taxon>
        <taxon>Metazoa</taxon>
        <taxon>Chordata</taxon>
        <taxon>Craniata</taxon>
        <taxon>Vertebrata</taxon>
        <taxon>Euteleostomi</taxon>
        <taxon>Amphibia</taxon>
        <taxon>Batrachia</taxon>
        <taxon>Caudata</taxon>
        <taxon>Salamandroidea</taxon>
        <taxon>Salamandridae</taxon>
        <taxon>Pleurodelinae</taxon>
        <taxon>Pleurodeles</taxon>
    </lineage>
</organism>
<proteinExistence type="predicted"/>
<dbReference type="EMBL" id="JANPWB010000014">
    <property type="protein sequence ID" value="KAJ1099002.1"/>
    <property type="molecule type" value="Genomic_DNA"/>
</dbReference>
<gene>
    <name evidence="2" type="ORF">NDU88_004106</name>
</gene>
<feature type="compositionally biased region" description="Basic and acidic residues" evidence="1">
    <location>
        <begin position="29"/>
        <end position="45"/>
    </location>
</feature>
<reference evidence="2" key="1">
    <citation type="journal article" date="2022" name="bioRxiv">
        <title>Sequencing and chromosome-scale assembly of the giantPleurodeles waltlgenome.</title>
        <authorList>
            <person name="Brown T."/>
            <person name="Elewa A."/>
            <person name="Iarovenko S."/>
            <person name="Subramanian E."/>
            <person name="Araus A.J."/>
            <person name="Petzold A."/>
            <person name="Susuki M."/>
            <person name="Suzuki K.-i.T."/>
            <person name="Hayashi T."/>
            <person name="Toyoda A."/>
            <person name="Oliveira C."/>
            <person name="Osipova E."/>
            <person name="Leigh N.D."/>
            <person name="Simon A."/>
            <person name="Yun M.H."/>
        </authorList>
    </citation>
    <scope>NUCLEOTIDE SEQUENCE</scope>
    <source>
        <strain evidence="2">20211129_DDA</strain>
        <tissue evidence="2">Liver</tissue>
    </source>
</reference>
<sequence>MALSASGTRRGPRSVATQGGESGGQPRQPKTEEEHQRPLGERRGNWDTWKGFVPWWCDNRGLRTTPW</sequence>
<name>A0AAV7M926_PLEWA</name>
<dbReference type="Proteomes" id="UP001066276">
    <property type="component" value="Chromosome 10"/>
</dbReference>
<evidence type="ECO:0000256" key="1">
    <source>
        <dbReference type="SAM" id="MobiDB-lite"/>
    </source>
</evidence>
<feature type="region of interest" description="Disordered" evidence="1">
    <location>
        <begin position="1"/>
        <end position="47"/>
    </location>
</feature>
<evidence type="ECO:0000313" key="2">
    <source>
        <dbReference type="EMBL" id="KAJ1099002.1"/>
    </source>
</evidence>
<keyword evidence="3" id="KW-1185">Reference proteome</keyword>
<comment type="caution">
    <text evidence="2">The sequence shown here is derived from an EMBL/GenBank/DDBJ whole genome shotgun (WGS) entry which is preliminary data.</text>
</comment>
<dbReference type="AlphaFoldDB" id="A0AAV7M926"/>
<protein>
    <submittedName>
        <fullName evidence="2">Uncharacterized protein</fullName>
    </submittedName>
</protein>